<accession>A0A3S4SLA3</accession>
<proteinExistence type="predicted"/>
<dbReference type="InterPro" id="IPR025246">
    <property type="entry name" value="IS30-like_HTH"/>
</dbReference>
<dbReference type="GO" id="GO:0032196">
    <property type="term" value="P:transposition"/>
    <property type="evidence" value="ECO:0007669"/>
    <property type="project" value="TreeGrafter"/>
</dbReference>
<dbReference type="PANTHER" id="PTHR10948:SF23">
    <property type="entry name" value="TRANSPOSASE INSI FOR INSERTION SEQUENCE ELEMENT IS30A-RELATED"/>
    <property type="match status" value="1"/>
</dbReference>
<dbReference type="Proteomes" id="UP000266895">
    <property type="component" value="Chromosome"/>
</dbReference>
<reference evidence="4 5" key="1">
    <citation type="submission" date="2018-12" db="EMBL/GenBank/DDBJ databases">
        <authorList>
            <consortium name="Pathogen Informatics"/>
        </authorList>
    </citation>
    <scope>NUCLEOTIDE SEQUENCE [LARGE SCALE GENOMIC DNA]</scope>
    <source>
        <strain evidence="4 5">NCTC11636</strain>
    </source>
</reference>
<dbReference type="OrthoDB" id="9803231at2"/>
<organism evidence="4 5">
    <name type="scientific">Actinomyces howellii</name>
    <dbReference type="NCBI Taxonomy" id="52771"/>
    <lineage>
        <taxon>Bacteria</taxon>
        <taxon>Bacillati</taxon>
        <taxon>Actinomycetota</taxon>
        <taxon>Actinomycetes</taxon>
        <taxon>Actinomycetales</taxon>
        <taxon>Actinomycetaceae</taxon>
        <taxon>Actinomyces</taxon>
    </lineage>
</organism>
<keyword evidence="5" id="KW-1185">Reference proteome</keyword>
<keyword evidence="1" id="KW-0233">DNA recombination</keyword>
<dbReference type="NCBIfam" id="NF033563">
    <property type="entry name" value="transpos_IS30"/>
    <property type="match status" value="1"/>
</dbReference>
<evidence type="ECO:0000313" key="4">
    <source>
        <dbReference type="EMBL" id="VEG25694.1"/>
    </source>
</evidence>
<gene>
    <name evidence="4" type="ORF">NCTC11636_00165</name>
</gene>
<feature type="domain" description="Transposase IS30-like HTH" evidence="3">
    <location>
        <begin position="120"/>
        <end position="160"/>
    </location>
</feature>
<evidence type="ECO:0000313" key="5">
    <source>
        <dbReference type="Proteomes" id="UP000266895"/>
    </source>
</evidence>
<dbReference type="GO" id="GO:0004803">
    <property type="term" value="F:transposase activity"/>
    <property type="evidence" value="ECO:0007669"/>
    <property type="project" value="TreeGrafter"/>
</dbReference>
<name>A0A3S4SLA3_9ACTO</name>
<evidence type="ECO:0000256" key="1">
    <source>
        <dbReference type="ARBA" id="ARBA00023172"/>
    </source>
</evidence>
<dbReference type="InterPro" id="IPR053392">
    <property type="entry name" value="Transposase_IS30-like"/>
</dbReference>
<dbReference type="PANTHER" id="PTHR10948">
    <property type="entry name" value="TRANSPOSASE"/>
    <property type="match status" value="1"/>
</dbReference>
<evidence type="ECO:0000259" key="3">
    <source>
        <dbReference type="Pfam" id="PF13936"/>
    </source>
</evidence>
<sequence length="345" mass="37291">MAPRDRDIWHLEIGRNGVVSGGECNGWCLGEGLVVVRGVWPGVVRDGVRELIESGWLAREAGACFSVPQSTVSDWCRLWGMRMRHGAREGGMVGTTRPAGRGRGGSGDGFEVMVRGTGHGRRLGAQGRGAIAAGLARGDSLASIARFLGVAVSTVSREVAAGGGRQAYDPQARHAQARAARARPKARVLDSNDQLRALVVQGLRQRWSPQQISRRLAADHPERDDLRVSHETIYQSLYVQGRGTLRAQLGRHYRLRTGRSRRVPRSALAGPLASRPWLADARISTRPAQVADRAVPGHWEGDLVMGAGNRTAMITLVERTTRLVLIAPLRACQVFCVSGLFRGGG</sequence>
<feature type="region of interest" description="Disordered" evidence="2">
    <location>
        <begin position="89"/>
        <end position="109"/>
    </location>
</feature>
<evidence type="ECO:0000256" key="2">
    <source>
        <dbReference type="SAM" id="MobiDB-lite"/>
    </source>
</evidence>
<dbReference type="EMBL" id="LR134350">
    <property type="protein sequence ID" value="VEG25694.1"/>
    <property type="molecule type" value="Genomic_DNA"/>
</dbReference>
<dbReference type="InterPro" id="IPR051917">
    <property type="entry name" value="Transposase-Integrase"/>
</dbReference>
<protein>
    <submittedName>
        <fullName evidence="4">Transposase and inactivated derivatives, IS30 family</fullName>
    </submittedName>
</protein>
<dbReference type="KEGG" id="ahw:NCTC11636_00165"/>
<dbReference type="Pfam" id="PF13936">
    <property type="entry name" value="HTH_38"/>
    <property type="match status" value="1"/>
</dbReference>
<dbReference type="AlphaFoldDB" id="A0A3S4SLA3"/>
<dbReference type="GO" id="GO:0005829">
    <property type="term" value="C:cytosol"/>
    <property type="evidence" value="ECO:0007669"/>
    <property type="project" value="TreeGrafter"/>
</dbReference>
<dbReference type="GO" id="GO:0006310">
    <property type="term" value="P:DNA recombination"/>
    <property type="evidence" value="ECO:0007669"/>
    <property type="project" value="UniProtKB-KW"/>
</dbReference>